<keyword evidence="4" id="KW-1185">Reference proteome</keyword>
<dbReference type="OrthoDB" id="4089008at2759"/>
<evidence type="ECO:0000256" key="1">
    <source>
        <dbReference type="SAM" id="MobiDB-lite"/>
    </source>
</evidence>
<dbReference type="HOGENOM" id="CLU_006698_1_0_1"/>
<feature type="region of interest" description="Disordered" evidence="1">
    <location>
        <begin position="85"/>
        <end position="118"/>
    </location>
</feature>
<dbReference type="SUPFAM" id="SSF69065">
    <property type="entry name" value="RNase III domain-like"/>
    <property type="match status" value="1"/>
</dbReference>
<feature type="region of interest" description="Disordered" evidence="1">
    <location>
        <begin position="487"/>
        <end position="514"/>
    </location>
</feature>
<dbReference type="Gene3D" id="1.10.1520.10">
    <property type="entry name" value="Ribonuclease III domain"/>
    <property type="match status" value="1"/>
</dbReference>
<feature type="compositionally biased region" description="Pro residues" evidence="1">
    <location>
        <begin position="495"/>
        <end position="504"/>
    </location>
</feature>
<accession>C5M4L6</accession>
<evidence type="ECO:0000259" key="2">
    <source>
        <dbReference type="PROSITE" id="PS50142"/>
    </source>
</evidence>
<name>C5M4L6_CANTT</name>
<dbReference type="STRING" id="294747.C5M4L6"/>
<reference evidence="3 4" key="1">
    <citation type="journal article" date="2009" name="Nature">
        <title>Evolution of pathogenicity and sexual reproduction in eight Candida genomes.</title>
        <authorList>
            <person name="Butler G."/>
            <person name="Rasmussen M.D."/>
            <person name="Lin M.F."/>
            <person name="Santos M.A."/>
            <person name="Sakthikumar S."/>
            <person name="Munro C.A."/>
            <person name="Rheinbay E."/>
            <person name="Grabherr M."/>
            <person name="Forche A."/>
            <person name="Reedy J.L."/>
            <person name="Agrafioti I."/>
            <person name="Arnaud M.B."/>
            <person name="Bates S."/>
            <person name="Brown A.J."/>
            <person name="Brunke S."/>
            <person name="Costanzo M.C."/>
            <person name="Fitzpatrick D.A."/>
            <person name="de Groot P.W."/>
            <person name="Harris D."/>
            <person name="Hoyer L.L."/>
            <person name="Hube B."/>
            <person name="Klis F.M."/>
            <person name="Kodira C."/>
            <person name="Lennard N."/>
            <person name="Logue M.E."/>
            <person name="Martin R."/>
            <person name="Neiman A.M."/>
            <person name="Nikolaou E."/>
            <person name="Quail M.A."/>
            <person name="Quinn J."/>
            <person name="Santos M.C."/>
            <person name="Schmitzberger F.F."/>
            <person name="Sherlock G."/>
            <person name="Shah P."/>
            <person name="Silverstein K.A."/>
            <person name="Skrzypek M.S."/>
            <person name="Soll D."/>
            <person name="Staggs R."/>
            <person name="Stansfield I."/>
            <person name="Stumpf M.P."/>
            <person name="Sudbery P.E."/>
            <person name="Srikantha T."/>
            <person name="Zeng Q."/>
            <person name="Berman J."/>
            <person name="Berriman M."/>
            <person name="Heitman J."/>
            <person name="Gow N.A."/>
            <person name="Lorenz M.C."/>
            <person name="Birren B.W."/>
            <person name="Kellis M."/>
            <person name="Cuomo C.A."/>
        </authorList>
    </citation>
    <scope>NUCLEOTIDE SEQUENCE [LARGE SCALE GENOMIC DNA]</scope>
    <source>
        <strain evidence="4">ATCC MYA-3404 / T1</strain>
    </source>
</reference>
<dbReference type="PROSITE" id="PS50142">
    <property type="entry name" value="RNASE_3_2"/>
    <property type="match status" value="1"/>
</dbReference>
<dbReference type="GO" id="GO:0004525">
    <property type="term" value="F:ribonuclease III activity"/>
    <property type="evidence" value="ECO:0007669"/>
    <property type="project" value="InterPro"/>
</dbReference>
<sequence>MDSNKKLGVTHSIRDKLNFHDERLWKRFSARRLELIDTLDLSSRKASEQEQEIRKVSEILRTEFNYHSSYAPDFNKLVRAAIQSVRRNRKRSSKKHSDEDDYDHYSTNYKKQRLEERNQHSNNFLSEIVRNDEDVYDVNYNKTKVFTNKDKANDTIDNMTKPRLPPLSNLSMNETINIPSASNAKKVILKKIETSKSCNESVSSKSENLQFLGKSFMATCIGFVFEKSFIHVNQQSLTYLRNKLTSESSLAKFFRDLDPINTNSINDEAAVISLYILLGGMVKDFGFEDIMNPICEILYASVLQEYPLVAKNSIPYRSEENMRRSSSIDSIRGNDDHSLSKLAEVATHLQIHSNQSTTSTLVSSRSMTPSGTPPPPPAPVSSSSTSTSYKKRVYLKFLNQKLEFFYPVRIAATPRFNELLENAKSAFKLPDTTIIIRHHGHVITGDLELERVFRSEEDIIELEITTHNPMPIYEMHRRMSQQVYNPVPKPTAAAAPPPSLPPTTVPSQPSVMDSHRIILPPPIQSRGAMGFNFISNSDEGAHSVTPPPSRPALLPKFQPLL</sequence>
<dbReference type="AlphaFoldDB" id="C5M4L6"/>
<dbReference type="EMBL" id="GG692395">
    <property type="protein sequence ID" value="EER36266.1"/>
    <property type="molecule type" value="Genomic_DNA"/>
</dbReference>
<gene>
    <name evidence="3" type="ORF">CTRG_01006</name>
</gene>
<organism evidence="3 4">
    <name type="scientific">Candida tropicalis (strain ATCC MYA-3404 / T1)</name>
    <name type="common">Yeast</name>
    <dbReference type="NCBI Taxonomy" id="294747"/>
    <lineage>
        <taxon>Eukaryota</taxon>
        <taxon>Fungi</taxon>
        <taxon>Dikarya</taxon>
        <taxon>Ascomycota</taxon>
        <taxon>Saccharomycotina</taxon>
        <taxon>Pichiomycetes</taxon>
        <taxon>Debaryomycetaceae</taxon>
        <taxon>Candida/Lodderomyces clade</taxon>
        <taxon>Candida</taxon>
    </lineage>
</organism>
<dbReference type="InterPro" id="IPR000999">
    <property type="entry name" value="RNase_III_dom"/>
</dbReference>
<dbReference type="InterPro" id="IPR007147">
    <property type="entry name" value="TF_Vhr"/>
</dbReference>
<dbReference type="RefSeq" id="XP_002546224.1">
    <property type="nucleotide sequence ID" value="XM_002546178.1"/>
</dbReference>
<dbReference type="GeneID" id="8297641"/>
<feature type="compositionally biased region" description="Polar residues" evidence="1">
    <location>
        <begin position="353"/>
        <end position="362"/>
    </location>
</feature>
<feature type="region of interest" description="Disordered" evidence="1">
    <location>
        <begin position="353"/>
        <end position="385"/>
    </location>
</feature>
<dbReference type="KEGG" id="ctp:CTRG_01006"/>
<dbReference type="eggNOG" id="ENOG502QVE1">
    <property type="taxonomic scope" value="Eukaryota"/>
</dbReference>
<dbReference type="InterPro" id="IPR036389">
    <property type="entry name" value="RNase_III_sf"/>
</dbReference>
<evidence type="ECO:0000313" key="4">
    <source>
        <dbReference type="Proteomes" id="UP000002037"/>
    </source>
</evidence>
<evidence type="ECO:0000313" key="3">
    <source>
        <dbReference type="EMBL" id="EER36266.1"/>
    </source>
</evidence>
<protein>
    <recommendedName>
        <fullName evidence="2">RNase III domain-containing protein</fullName>
    </recommendedName>
</protein>
<proteinExistence type="predicted"/>
<feature type="region of interest" description="Disordered" evidence="1">
    <location>
        <begin position="539"/>
        <end position="561"/>
    </location>
</feature>
<dbReference type="GO" id="GO:0006396">
    <property type="term" value="P:RNA processing"/>
    <property type="evidence" value="ECO:0007669"/>
    <property type="project" value="InterPro"/>
</dbReference>
<dbReference type="Pfam" id="PF04001">
    <property type="entry name" value="Vhr1"/>
    <property type="match status" value="1"/>
</dbReference>
<dbReference type="Proteomes" id="UP000002037">
    <property type="component" value="Unassembled WGS sequence"/>
</dbReference>
<feature type="domain" description="RNase III" evidence="2">
    <location>
        <begin position="167"/>
        <end position="258"/>
    </location>
</feature>
<dbReference type="VEuPathDB" id="FungiDB:CTRG_01006"/>